<dbReference type="InterPro" id="IPR007219">
    <property type="entry name" value="XnlR_reg_dom"/>
</dbReference>
<dbReference type="InterPro" id="IPR050815">
    <property type="entry name" value="TF_fung"/>
</dbReference>
<evidence type="ECO:0000256" key="2">
    <source>
        <dbReference type="ARBA" id="ARBA00022723"/>
    </source>
</evidence>
<feature type="compositionally biased region" description="Polar residues" evidence="6">
    <location>
        <begin position="88"/>
        <end position="99"/>
    </location>
</feature>
<evidence type="ECO:0000256" key="6">
    <source>
        <dbReference type="SAM" id="MobiDB-lite"/>
    </source>
</evidence>
<feature type="region of interest" description="Disordered" evidence="6">
    <location>
        <begin position="70"/>
        <end position="129"/>
    </location>
</feature>
<dbReference type="SUPFAM" id="SSF57701">
    <property type="entry name" value="Zn2/Cys6 DNA-binding domain"/>
    <property type="match status" value="1"/>
</dbReference>
<evidence type="ECO:0000259" key="7">
    <source>
        <dbReference type="PROSITE" id="PS50048"/>
    </source>
</evidence>
<keyword evidence="2" id="KW-0479">Metal-binding</keyword>
<name>A0A1Y2AKL6_9TREE</name>
<keyword evidence="4" id="KW-0804">Transcription</keyword>
<dbReference type="CDD" id="cd00067">
    <property type="entry name" value="GAL4"/>
    <property type="match status" value="1"/>
</dbReference>
<keyword evidence="5" id="KW-0539">Nucleus</keyword>
<keyword evidence="9" id="KW-1185">Reference proteome</keyword>
<feature type="region of interest" description="Disordered" evidence="6">
    <location>
        <begin position="595"/>
        <end position="617"/>
    </location>
</feature>
<dbReference type="GO" id="GO:0000981">
    <property type="term" value="F:DNA-binding transcription factor activity, RNA polymerase II-specific"/>
    <property type="evidence" value="ECO:0007669"/>
    <property type="project" value="InterPro"/>
</dbReference>
<keyword evidence="3" id="KW-0805">Transcription regulation</keyword>
<dbReference type="SMART" id="SM00906">
    <property type="entry name" value="Fungal_trans"/>
    <property type="match status" value="1"/>
</dbReference>
<dbReference type="EMBL" id="MCFC01000083">
    <property type="protein sequence ID" value="ORY23118.1"/>
    <property type="molecule type" value="Genomic_DNA"/>
</dbReference>
<dbReference type="InParanoid" id="A0A1Y2AKL6"/>
<dbReference type="InterPro" id="IPR036864">
    <property type="entry name" value="Zn2-C6_fun-type_DNA-bd_sf"/>
</dbReference>
<evidence type="ECO:0000313" key="9">
    <source>
        <dbReference type="Proteomes" id="UP000193986"/>
    </source>
</evidence>
<dbReference type="InterPro" id="IPR001138">
    <property type="entry name" value="Zn2Cys6_DnaBD"/>
</dbReference>
<evidence type="ECO:0000256" key="3">
    <source>
        <dbReference type="ARBA" id="ARBA00023015"/>
    </source>
</evidence>
<accession>A0A1Y2AKL6</accession>
<evidence type="ECO:0000256" key="1">
    <source>
        <dbReference type="ARBA" id="ARBA00004123"/>
    </source>
</evidence>
<dbReference type="PANTHER" id="PTHR47338">
    <property type="entry name" value="ZN(II)2CYS6 TRANSCRIPTION FACTOR (EUROFUNG)-RELATED"/>
    <property type="match status" value="1"/>
</dbReference>
<dbReference type="GO" id="GO:0005634">
    <property type="term" value="C:nucleus"/>
    <property type="evidence" value="ECO:0007669"/>
    <property type="project" value="UniProtKB-SubCell"/>
</dbReference>
<comment type="caution">
    <text evidence="8">The sequence shown here is derived from an EMBL/GenBank/DDBJ whole genome shotgun (WGS) entry which is preliminary data.</text>
</comment>
<dbReference type="PANTHER" id="PTHR47338:SF5">
    <property type="entry name" value="ZN(II)2CYS6 TRANSCRIPTION FACTOR (EUROFUNG)"/>
    <property type="match status" value="1"/>
</dbReference>
<dbReference type="GO" id="GO:0006351">
    <property type="term" value="P:DNA-templated transcription"/>
    <property type="evidence" value="ECO:0007669"/>
    <property type="project" value="InterPro"/>
</dbReference>
<feature type="compositionally biased region" description="Polar residues" evidence="6">
    <location>
        <begin position="598"/>
        <end position="617"/>
    </location>
</feature>
<reference evidence="8 9" key="1">
    <citation type="submission" date="2016-07" db="EMBL/GenBank/DDBJ databases">
        <title>Pervasive Adenine N6-methylation of Active Genes in Fungi.</title>
        <authorList>
            <consortium name="DOE Joint Genome Institute"/>
            <person name="Mondo S.J."/>
            <person name="Dannebaum R.O."/>
            <person name="Kuo R.C."/>
            <person name="Labutti K."/>
            <person name="Haridas S."/>
            <person name="Kuo A."/>
            <person name="Salamov A."/>
            <person name="Ahrendt S.R."/>
            <person name="Lipzen A."/>
            <person name="Sullivan W."/>
            <person name="Andreopoulos W.B."/>
            <person name="Clum A."/>
            <person name="Lindquist E."/>
            <person name="Daum C."/>
            <person name="Ramamoorthy G.K."/>
            <person name="Gryganskyi A."/>
            <person name="Culley D."/>
            <person name="Magnuson J.K."/>
            <person name="James T.Y."/>
            <person name="O'Malley M.A."/>
            <person name="Stajich J.E."/>
            <person name="Spatafora J.W."/>
            <person name="Visel A."/>
            <person name="Grigoriev I.V."/>
        </authorList>
    </citation>
    <scope>NUCLEOTIDE SEQUENCE [LARGE SCALE GENOMIC DNA]</scope>
    <source>
        <strain evidence="8 9">68-887.2</strain>
    </source>
</reference>
<dbReference type="GO" id="GO:0003677">
    <property type="term" value="F:DNA binding"/>
    <property type="evidence" value="ECO:0007669"/>
    <property type="project" value="InterPro"/>
</dbReference>
<feature type="domain" description="Zn(2)-C6 fungal-type" evidence="7">
    <location>
        <begin position="21"/>
        <end position="59"/>
    </location>
</feature>
<sequence length="617" mass="68364">MSSTASRASEDTSRPKRASAACTRCRRYRQKCVMSWADGQPQVPCIGCVKAGRKIAEQCGVLPRGHSAVDRSFRRRRRPSVFEDDDTSPGTSHSPQLDNLRSKTPDPLQLVSNNTGTEESSTLNDALHNSIDSTNPVSDLLPPHSEVVDGVRAFLYNYFQLGFLPRAFFLEQVENEPASVSIFLILAILALAARFTPSLVKRYGGRKQASMELSRRAMSLIPDEMMEASLERMQALFLLGVGEFGEGNGGRSWMLTGVAIRMAATLSLHREASYALPPHPQPDEAIQSEMARRSFWLVYCHDQQIAGRSPSTTFPLSSIDALLPCEEDDFIFGQVPTLRSALPGTLAASQRIQGVTDSNRSLFATMIIGQWLWARVAEQACAPIAGAHPWEPNSEYKTLSAELDEWEKQIPSRQVFSAFTLRAMKGQNLDLGFISISMLLRLSHIVLRRAFLPCMAAAIYPDGLVSRDPGSPAGFWEKMALIMVENCISLFEQTEISLNQRTPMDGFPAVFIFGVYMVGDIAYFLYRWPKLCPIHASSAPRMLQRALTTLSLLEEAWPLATRWRVTLEQLVASTAASSSFKNTATAQRSLDEEVTIYRQPSRTSGGLPSPSELISRT</sequence>
<feature type="region of interest" description="Disordered" evidence="6">
    <location>
        <begin position="1"/>
        <end position="20"/>
    </location>
</feature>
<dbReference type="Proteomes" id="UP000193986">
    <property type="component" value="Unassembled WGS sequence"/>
</dbReference>
<dbReference type="OrthoDB" id="2399539at2759"/>
<dbReference type="GO" id="GO:0008270">
    <property type="term" value="F:zinc ion binding"/>
    <property type="evidence" value="ECO:0007669"/>
    <property type="project" value="InterPro"/>
</dbReference>
<organism evidence="8 9">
    <name type="scientific">Naematelia encephala</name>
    <dbReference type="NCBI Taxonomy" id="71784"/>
    <lineage>
        <taxon>Eukaryota</taxon>
        <taxon>Fungi</taxon>
        <taxon>Dikarya</taxon>
        <taxon>Basidiomycota</taxon>
        <taxon>Agaricomycotina</taxon>
        <taxon>Tremellomycetes</taxon>
        <taxon>Tremellales</taxon>
        <taxon>Naemateliaceae</taxon>
        <taxon>Naematelia</taxon>
    </lineage>
</organism>
<protein>
    <submittedName>
        <fullName evidence="8">Fungal-specific transcription factor domain-domain-containing protein</fullName>
    </submittedName>
</protein>
<evidence type="ECO:0000256" key="5">
    <source>
        <dbReference type="ARBA" id="ARBA00023242"/>
    </source>
</evidence>
<proteinExistence type="predicted"/>
<dbReference type="CDD" id="cd12148">
    <property type="entry name" value="fungal_TF_MHR"/>
    <property type="match status" value="1"/>
</dbReference>
<dbReference type="AlphaFoldDB" id="A0A1Y2AKL6"/>
<dbReference type="Pfam" id="PF04082">
    <property type="entry name" value="Fungal_trans"/>
    <property type="match status" value="1"/>
</dbReference>
<evidence type="ECO:0000256" key="4">
    <source>
        <dbReference type="ARBA" id="ARBA00023163"/>
    </source>
</evidence>
<evidence type="ECO:0000313" key="8">
    <source>
        <dbReference type="EMBL" id="ORY23118.1"/>
    </source>
</evidence>
<dbReference type="PROSITE" id="PS50048">
    <property type="entry name" value="ZN2_CY6_FUNGAL_2"/>
    <property type="match status" value="1"/>
</dbReference>
<gene>
    <name evidence="8" type="ORF">BCR39DRAFT_549888</name>
</gene>
<feature type="compositionally biased region" description="Polar residues" evidence="6">
    <location>
        <begin position="110"/>
        <end position="124"/>
    </location>
</feature>
<dbReference type="STRING" id="71784.A0A1Y2AKL6"/>
<comment type="subcellular location">
    <subcellularLocation>
        <location evidence="1">Nucleus</location>
    </subcellularLocation>
</comment>